<evidence type="ECO:0000313" key="2">
    <source>
        <dbReference type="EMBL" id="KIL62382.1"/>
    </source>
</evidence>
<protein>
    <submittedName>
        <fullName evidence="2">Uncharacterized protein</fullName>
    </submittedName>
</protein>
<sequence length="219" mass="25563">LIGAGWGGCIVSLAVEDKVESFIGQLKENYPPYRKLTEEELAEFVFATKPSTASSRLWYAQSFPSCLKYTRNRHYARTANQILKEWFAYNDDNVLTLEWVTKEYNSNPVERAISLARRTRETQREENRTLSAASFIHEALKDTNQEWGDATLHRKHMGSSFITFKIGLNRYRPRRRTALTFIKKLFNNNRRIKVTRNEAHRSSTLHVRNEDTFSPGIDR</sequence>
<feature type="region of interest" description="Disordered" evidence="1">
    <location>
        <begin position="198"/>
        <end position="219"/>
    </location>
</feature>
<proteinExistence type="predicted"/>
<feature type="non-terminal residue" evidence="2">
    <location>
        <position position="1"/>
    </location>
</feature>
<dbReference type="InParanoid" id="A0A0C2WLD0"/>
<dbReference type="EMBL" id="KN818271">
    <property type="protein sequence ID" value="KIL62382.1"/>
    <property type="molecule type" value="Genomic_DNA"/>
</dbReference>
<evidence type="ECO:0000256" key="1">
    <source>
        <dbReference type="SAM" id="MobiDB-lite"/>
    </source>
</evidence>
<dbReference type="HOGENOM" id="CLU_1264211_0_0_1"/>
<keyword evidence="3" id="KW-1185">Reference proteome</keyword>
<organism evidence="2 3">
    <name type="scientific">Amanita muscaria (strain Koide BX008)</name>
    <dbReference type="NCBI Taxonomy" id="946122"/>
    <lineage>
        <taxon>Eukaryota</taxon>
        <taxon>Fungi</taxon>
        <taxon>Dikarya</taxon>
        <taxon>Basidiomycota</taxon>
        <taxon>Agaricomycotina</taxon>
        <taxon>Agaricomycetes</taxon>
        <taxon>Agaricomycetidae</taxon>
        <taxon>Agaricales</taxon>
        <taxon>Pluteineae</taxon>
        <taxon>Amanitaceae</taxon>
        <taxon>Amanita</taxon>
    </lineage>
</organism>
<dbReference type="AlphaFoldDB" id="A0A0C2WLD0"/>
<dbReference type="OrthoDB" id="187738at2759"/>
<dbReference type="Gene3D" id="3.30.70.3170">
    <property type="match status" value="1"/>
</dbReference>
<dbReference type="Proteomes" id="UP000054549">
    <property type="component" value="Unassembled WGS sequence"/>
</dbReference>
<dbReference type="InterPro" id="IPR036554">
    <property type="entry name" value="GHMP_kinase_C_sf"/>
</dbReference>
<dbReference type="SUPFAM" id="SSF55060">
    <property type="entry name" value="GHMP Kinase, C-terminal domain"/>
    <property type="match status" value="1"/>
</dbReference>
<reference evidence="2 3" key="1">
    <citation type="submission" date="2014-04" db="EMBL/GenBank/DDBJ databases">
        <title>Evolutionary Origins and Diversification of the Mycorrhizal Mutualists.</title>
        <authorList>
            <consortium name="DOE Joint Genome Institute"/>
            <consortium name="Mycorrhizal Genomics Consortium"/>
            <person name="Kohler A."/>
            <person name="Kuo A."/>
            <person name="Nagy L.G."/>
            <person name="Floudas D."/>
            <person name="Copeland A."/>
            <person name="Barry K.W."/>
            <person name="Cichocki N."/>
            <person name="Veneault-Fourrey C."/>
            <person name="LaButti K."/>
            <person name="Lindquist E.A."/>
            <person name="Lipzen A."/>
            <person name="Lundell T."/>
            <person name="Morin E."/>
            <person name="Murat C."/>
            <person name="Riley R."/>
            <person name="Ohm R."/>
            <person name="Sun H."/>
            <person name="Tunlid A."/>
            <person name="Henrissat B."/>
            <person name="Grigoriev I.V."/>
            <person name="Hibbett D.S."/>
            <person name="Martin F."/>
        </authorList>
    </citation>
    <scope>NUCLEOTIDE SEQUENCE [LARGE SCALE GENOMIC DNA]</scope>
    <source>
        <strain evidence="2 3">Koide BX008</strain>
    </source>
</reference>
<name>A0A0C2WLD0_AMAMK</name>
<gene>
    <name evidence="2" type="ORF">M378DRAFT_12856</name>
</gene>
<evidence type="ECO:0000313" key="3">
    <source>
        <dbReference type="Proteomes" id="UP000054549"/>
    </source>
</evidence>
<dbReference type="STRING" id="946122.A0A0C2WLD0"/>
<accession>A0A0C2WLD0</accession>